<organism evidence="1 2">
    <name type="scientific">Adineta ricciae</name>
    <name type="common">Rotifer</name>
    <dbReference type="NCBI Taxonomy" id="249248"/>
    <lineage>
        <taxon>Eukaryota</taxon>
        <taxon>Metazoa</taxon>
        <taxon>Spiralia</taxon>
        <taxon>Gnathifera</taxon>
        <taxon>Rotifera</taxon>
        <taxon>Eurotatoria</taxon>
        <taxon>Bdelloidea</taxon>
        <taxon>Adinetida</taxon>
        <taxon>Adinetidae</taxon>
        <taxon>Adineta</taxon>
    </lineage>
</organism>
<evidence type="ECO:0000313" key="1">
    <source>
        <dbReference type="EMBL" id="CAF0838590.1"/>
    </source>
</evidence>
<protein>
    <submittedName>
        <fullName evidence="1">Uncharacterized protein</fullName>
    </submittedName>
</protein>
<reference evidence="1" key="1">
    <citation type="submission" date="2021-02" db="EMBL/GenBank/DDBJ databases">
        <authorList>
            <person name="Nowell W R."/>
        </authorList>
    </citation>
    <scope>NUCLEOTIDE SEQUENCE</scope>
</reference>
<name>A0A813VK30_ADIRI</name>
<comment type="caution">
    <text evidence="1">The sequence shown here is derived from an EMBL/GenBank/DDBJ whole genome shotgun (WGS) entry which is preliminary data.</text>
</comment>
<evidence type="ECO:0000313" key="2">
    <source>
        <dbReference type="Proteomes" id="UP000663852"/>
    </source>
</evidence>
<dbReference type="AlphaFoldDB" id="A0A813VK30"/>
<sequence>MKKITYQSSSQNLSTCFPIDLFAHPFLFTTIYLNINAFDVKLQLLVACSSLNNNSRMARSTVCEDASTSRFLL</sequence>
<proteinExistence type="predicted"/>
<dbReference type="Proteomes" id="UP000663852">
    <property type="component" value="Unassembled WGS sequence"/>
</dbReference>
<gene>
    <name evidence="1" type="ORF">EDS130_LOCUS6713</name>
</gene>
<dbReference type="EMBL" id="CAJNOJ010000020">
    <property type="protein sequence ID" value="CAF0838590.1"/>
    <property type="molecule type" value="Genomic_DNA"/>
</dbReference>
<accession>A0A813VK30</accession>